<accession>A0A1I3WX79</accession>
<sequence>MKQLRLDQPSADVNDVFHGDVFNDDVFDDALRLNAQWIGRKPFLVGHNLAGSDLFQLPRLREAARAILAREESGFAKDAELSLPRWKPAYAETQRLSKAQKLEKMFDELEAGTLTAACKISALNEVDPAYDAVLRSAVRQFAGDAGIRLEDVTWSILTVFITAPRLPTPFHGDFEQNFLLQIQGEKEVRLYDRENRRFFPQDAIEGLCKGDPLAAPFDEAFSDMGTLFHIKPGVGVHHPLAAPHSVTNGDSVSISVAIAFCTKEIDDLSRVHQANLFLRSVGLRPPFPDLSTRRDRMKAAFFRVISGPRDSCSALSRGYARLTWPARFVRDEIRKLRAARPGGQNPSPI</sequence>
<name>A0A1I3WX79_9HYPH</name>
<protein>
    <recommendedName>
        <fullName evidence="1">JmjC domain-containing protein</fullName>
    </recommendedName>
</protein>
<dbReference type="STRING" id="1612308.SAMN05444581_102182"/>
<dbReference type="PROSITE" id="PS51184">
    <property type="entry name" value="JMJC"/>
    <property type="match status" value="1"/>
</dbReference>
<organism evidence="2 3">
    <name type="scientific">Methylocapsa palsarum</name>
    <dbReference type="NCBI Taxonomy" id="1612308"/>
    <lineage>
        <taxon>Bacteria</taxon>
        <taxon>Pseudomonadati</taxon>
        <taxon>Pseudomonadota</taxon>
        <taxon>Alphaproteobacteria</taxon>
        <taxon>Hyphomicrobiales</taxon>
        <taxon>Beijerinckiaceae</taxon>
        <taxon>Methylocapsa</taxon>
    </lineage>
</organism>
<dbReference type="Gene3D" id="2.60.120.650">
    <property type="entry name" value="Cupin"/>
    <property type="match status" value="1"/>
</dbReference>
<gene>
    <name evidence="2" type="ORF">SAMN05444581_102182</name>
</gene>
<feature type="domain" description="JmjC" evidence="1">
    <location>
        <begin position="129"/>
        <end position="277"/>
    </location>
</feature>
<keyword evidence="3" id="KW-1185">Reference proteome</keyword>
<dbReference type="EMBL" id="FOSN01000002">
    <property type="protein sequence ID" value="SFK11567.1"/>
    <property type="molecule type" value="Genomic_DNA"/>
</dbReference>
<proteinExistence type="predicted"/>
<dbReference type="Proteomes" id="UP000198755">
    <property type="component" value="Unassembled WGS sequence"/>
</dbReference>
<evidence type="ECO:0000313" key="3">
    <source>
        <dbReference type="Proteomes" id="UP000198755"/>
    </source>
</evidence>
<reference evidence="2 3" key="1">
    <citation type="submission" date="2016-10" db="EMBL/GenBank/DDBJ databases">
        <authorList>
            <person name="de Groot N.N."/>
        </authorList>
    </citation>
    <scope>NUCLEOTIDE SEQUENCE [LARGE SCALE GENOMIC DNA]</scope>
    <source>
        <strain evidence="2 3">NE2</strain>
    </source>
</reference>
<evidence type="ECO:0000313" key="2">
    <source>
        <dbReference type="EMBL" id="SFK11567.1"/>
    </source>
</evidence>
<dbReference type="SUPFAM" id="SSF51197">
    <property type="entry name" value="Clavaminate synthase-like"/>
    <property type="match status" value="1"/>
</dbReference>
<evidence type="ECO:0000259" key="1">
    <source>
        <dbReference type="PROSITE" id="PS51184"/>
    </source>
</evidence>
<dbReference type="InterPro" id="IPR003347">
    <property type="entry name" value="JmjC_dom"/>
</dbReference>
<dbReference type="AlphaFoldDB" id="A0A1I3WX79"/>